<dbReference type="GO" id="GO:0006281">
    <property type="term" value="P:DNA repair"/>
    <property type="evidence" value="ECO:0007669"/>
    <property type="project" value="InterPro"/>
</dbReference>
<dbReference type="InterPro" id="IPR011257">
    <property type="entry name" value="DNA_glycosylase"/>
</dbReference>
<accession>A0A523RSK8</accession>
<dbReference type="GO" id="GO:0003824">
    <property type="term" value="F:catalytic activity"/>
    <property type="evidence" value="ECO:0007669"/>
    <property type="project" value="InterPro"/>
</dbReference>
<evidence type="ECO:0008006" key="3">
    <source>
        <dbReference type="Google" id="ProtNLM"/>
    </source>
</evidence>
<evidence type="ECO:0000313" key="2">
    <source>
        <dbReference type="Proteomes" id="UP000316360"/>
    </source>
</evidence>
<dbReference type="AlphaFoldDB" id="A0A523RSK8"/>
<gene>
    <name evidence="1" type="ORF">E3J84_05880</name>
</gene>
<dbReference type="InterPro" id="IPR023170">
    <property type="entry name" value="HhH_base_excis_C"/>
</dbReference>
<proteinExistence type="predicted"/>
<organism evidence="1 2">
    <name type="scientific">Aerophobetes bacterium</name>
    <dbReference type="NCBI Taxonomy" id="2030807"/>
    <lineage>
        <taxon>Bacteria</taxon>
        <taxon>Candidatus Aerophobota</taxon>
    </lineage>
</organism>
<dbReference type="EMBL" id="SOKJ01000336">
    <property type="protein sequence ID" value="TET08764.1"/>
    <property type="molecule type" value="Genomic_DNA"/>
</dbReference>
<evidence type="ECO:0000313" key="1">
    <source>
        <dbReference type="EMBL" id="TET08764.1"/>
    </source>
</evidence>
<protein>
    <recommendedName>
        <fullName evidence="3">Iron-sulfur cluster loop</fullName>
    </recommendedName>
</protein>
<reference evidence="1 2" key="1">
    <citation type="submission" date="2019-03" db="EMBL/GenBank/DDBJ databases">
        <title>Metabolic potential of uncultured bacteria and archaea associated with petroleum seepage in deep-sea sediments.</title>
        <authorList>
            <person name="Dong X."/>
            <person name="Hubert C."/>
        </authorList>
    </citation>
    <scope>NUCLEOTIDE SEQUENCE [LARGE SCALE GENOMIC DNA]</scope>
    <source>
        <strain evidence="1">E44_bin7</strain>
    </source>
</reference>
<sequence>MIKDPRVMHLLEFSKKIHPRDLFPVRYEQAAILIEKDPFAFALAAVLDRGRKAEVIWTIPYYLQKHTGDLNPYFFASKSIEELEGIFRSLPEKPRYITDAPRTAKELSEIVVNEYNGDVTKIWENKSASHVKKTFQCIYGVGSGIASMIILLLERCFRVHFNDVDRRYMDVKPDVHIIRVFYRLGFISERNTKEALEAAQRFNPEYPGALDAPAWVIGRKWCTPFGPKCQSCPLDEVCPK</sequence>
<name>A0A523RSK8_UNCAE</name>
<dbReference type="Proteomes" id="UP000316360">
    <property type="component" value="Unassembled WGS sequence"/>
</dbReference>
<comment type="caution">
    <text evidence="1">The sequence shown here is derived from an EMBL/GenBank/DDBJ whole genome shotgun (WGS) entry which is preliminary data.</text>
</comment>
<dbReference type="SUPFAM" id="SSF48150">
    <property type="entry name" value="DNA-glycosylase"/>
    <property type="match status" value="1"/>
</dbReference>
<dbReference type="Gene3D" id="1.10.1670.10">
    <property type="entry name" value="Helix-hairpin-Helix base-excision DNA repair enzymes (C-terminal)"/>
    <property type="match status" value="1"/>
</dbReference>